<evidence type="ECO:0000256" key="1">
    <source>
        <dbReference type="SAM" id="MobiDB-lite"/>
    </source>
</evidence>
<dbReference type="Proteomes" id="UP000765509">
    <property type="component" value="Unassembled WGS sequence"/>
</dbReference>
<organism evidence="2 3">
    <name type="scientific">Austropuccinia psidii MF-1</name>
    <dbReference type="NCBI Taxonomy" id="1389203"/>
    <lineage>
        <taxon>Eukaryota</taxon>
        <taxon>Fungi</taxon>
        <taxon>Dikarya</taxon>
        <taxon>Basidiomycota</taxon>
        <taxon>Pucciniomycotina</taxon>
        <taxon>Pucciniomycetes</taxon>
        <taxon>Pucciniales</taxon>
        <taxon>Sphaerophragmiaceae</taxon>
        <taxon>Austropuccinia</taxon>
    </lineage>
</organism>
<evidence type="ECO:0000313" key="3">
    <source>
        <dbReference type="Proteomes" id="UP000765509"/>
    </source>
</evidence>
<keyword evidence="3" id="KW-1185">Reference proteome</keyword>
<proteinExistence type="predicted"/>
<feature type="region of interest" description="Disordered" evidence="1">
    <location>
        <begin position="19"/>
        <end position="67"/>
    </location>
</feature>
<accession>A0A9Q3GHD1</accession>
<evidence type="ECO:0000313" key="2">
    <source>
        <dbReference type="EMBL" id="MBW0467214.1"/>
    </source>
</evidence>
<dbReference type="AlphaFoldDB" id="A0A9Q3GHD1"/>
<reference evidence="2" key="1">
    <citation type="submission" date="2021-03" db="EMBL/GenBank/DDBJ databases">
        <title>Draft genome sequence of rust myrtle Austropuccinia psidii MF-1, a brazilian biotype.</title>
        <authorList>
            <person name="Quecine M.C."/>
            <person name="Pachon D.M.R."/>
            <person name="Bonatelli M.L."/>
            <person name="Correr F.H."/>
            <person name="Franceschini L.M."/>
            <person name="Leite T.F."/>
            <person name="Margarido G.R.A."/>
            <person name="Almeida C.A."/>
            <person name="Ferrarezi J.A."/>
            <person name="Labate C.A."/>
        </authorList>
    </citation>
    <scope>NUCLEOTIDE SEQUENCE</scope>
    <source>
        <strain evidence="2">MF-1</strain>
    </source>
</reference>
<comment type="caution">
    <text evidence="2">The sequence shown here is derived from an EMBL/GenBank/DDBJ whole genome shotgun (WGS) entry which is preliminary data.</text>
</comment>
<name>A0A9Q3GHD1_9BASI</name>
<sequence length="183" mass="20491">MGCNPRPTVHGTLRPLFGLNPMRPRGAKGATTYPQRQVGPKPQVGPPEQILAPNLTSPRNGQKDSRTQIGKEPHIGHFQPLAFGNHLRLRKVSPSPMYSVPWIQEWCIYGIIYHYSPILLRNTMVMVSGPNVSISNQVPKSITNFEGILLSQSIFQFLAATRRPFKDPNHLALQDLGFTLFQD</sequence>
<gene>
    <name evidence="2" type="ORF">O181_006929</name>
</gene>
<dbReference type="EMBL" id="AVOT02001519">
    <property type="protein sequence ID" value="MBW0467214.1"/>
    <property type="molecule type" value="Genomic_DNA"/>
</dbReference>
<protein>
    <submittedName>
        <fullName evidence="2">Uncharacterized protein</fullName>
    </submittedName>
</protein>